<accession>A0A939LX50</accession>
<reference evidence="4" key="1">
    <citation type="submission" date="2021-03" db="EMBL/GenBank/DDBJ databases">
        <title>Leucobacter chromiisoli sp. nov., isolated from chromium-containing soil of chemical plant.</title>
        <authorList>
            <person name="Xu Z."/>
        </authorList>
    </citation>
    <scope>NUCLEOTIDE SEQUENCE</scope>
    <source>
        <strain evidence="4">A2</strain>
    </source>
</reference>
<evidence type="ECO:0000313" key="5">
    <source>
        <dbReference type="Proteomes" id="UP000664398"/>
    </source>
</evidence>
<feature type="region of interest" description="Disordered" evidence="1">
    <location>
        <begin position="243"/>
        <end position="276"/>
    </location>
</feature>
<sequence>MTVGYESAIGSHVGMVRSNNQDSGFAGDYLFLVADGMGGHAGGDVASAIAARTMAELDGHPSADARATAQTLRKAVLKTNTKLRDTVVERPELAGMGTTFTGFVTVGDQLSLAHIGDSRLYLFRDNALRQITKDHTFVQRLVDAGKITEEEAKTHPRRSVLMRVLGDVDASPDIDTEVLDTQPGDIWLLCSDGLCGYVEDSDIEKVLRRRRSLQGAVDGLIDKSLAHGAPDNVTVVLVETTEAPVSDPHETSELPEPNRRFAGSAATSPEVRDGEVTTARTRLMGRRRPVRKPPQVEESHFEPRVDEYLAELMAETRRRNRNRRLLWALGALAVLLAVGGAVLFGYQWTQSRYFVGTDGETVIIYRGVQQDIGSLSLYSVAENTEIPLDELDGLEQRQVERTLGAGSLEEAREIVLRLGVHDE</sequence>
<keyword evidence="5" id="KW-1185">Reference proteome</keyword>
<dbReference type="PROSITE" id="PS51746">
    <property type="entry name" value="PPM_2"/>
    <property type="match status" value="1"/>
</dbReference>
<keyword evidence="2" id="KW-0812">Transmembrane</keyword>
<protein>
    <submittedName>
        <fullName evidence="4">Stp1/IreP family PP2C-type Ser/Thr phosphatase</fullName>
    </submittedName>
</protein>
<dbReference type="Pfam" id="PF13672">
    <property type="entry name" value="PP2C_2"/>
    <property type="match status" value="1"/>
</dbReference>
<dbReference type="SMART" id="SM00332">
    <property type="entry name" value="PP2Cc"/>
    <property type="match status" value="1"/>
</dbReference>
<dbReference type="PANTHER" id="PTHR47992">
    <property type="entry name" value="PROTEIN PHOSPHATASE"/>
    <property type="match status" value="1"/>
</dbReference>
<feature type="compositionally biased region" description="Basic and acidic residues" evidence="1">
    <location>
        <begin position="247"/>
        <end position="259"/>
    </location>
</feature>
<dbReference type="NCBIfam" id="NF033484">
    <property type="entry name" value="Stp1_PP2C_phos"/>
    <property type="match status" value="1"/>
</dbReference>
<dbReference type="RefSeq" id="WP_208046900.1">
    <property type="nucleotide sequence ID" value="NZ_JAGDYL010000034.1"/>
</dbReference>
<dbReference type="AlphaFoldDB" id="A0A939LX50"/>
<dbReference type="InterPro" id="IPR015655">
    <property type="entry name" value="PP2C"/>
</dbReference>
<dbReference type="Proteomes" id="UP000664398">
    <property type="component" value="Unassembled WGS sequence"/>
</dbReference>
<evidence type="ECO:0000256" key="1">
    <source>
        <dbReference type="SAM" id="MobiDB-lite"/>
    </source>
</evidence>
<dbReference type="SUPFAM" id="SSF81606">
    <property type="entry name" value="PP2C-like"/>
    <property type="match status" value="1"/>
</dbReference>
<feature type="transmembrane region" description="Helical" evidence="2">
    <location>
        <begin position="325"/>
        <end position="348"/>
    </location>
</feature>
<gene>
    <name evidence="4" type="ORF">J4H91_14150</name>
</gene>
<comment type="caution">
    <text evidence="4">The sequence shown here is derived from an EMBL/GenBank/DDBJ whole genome shotgun (WGS) entry which is preliminary data.</text>
</comment>
<keyword evidence="2" id="KW-0472">Membrane</keyword>
<dbReference type="EMBL" id="JAGDYL010000034">
    <property type="protein sequence ID" value="MBO1806444.1"/>
    <property type="molecule type" value="Genomic_DNA"/>
</dbReference>
<dbReference type="InterPro" id="IPR001932">
    <property type="entry name" value="PPM-type_phosphatase-like_dom"/>
</dbReference>
<dbReference type="InterPro" id="IPR036457">
    <property type="entry name" value="PPM-type-like_dom_sf"/>
</dbReference>
<name>A0A939LX50_9MICO</name>
<dbReference type="GO" id="GO:0004722">
    <property type="term" value="F:protein serine/threonine phosphatase activity"/>
    <property type="evidence" value="ECO:0007669"/>
    <property type="project" value="InterPro"/>
</dbReference>
<evidence type="ECO:0000259" key="3">
    <source>
        <dbReference type="PROSITE" id="PS51746"/>
    </source>
</evidence>
<proteinExistence type="predicted"/>
<evidence type="ECO:0000256" key="2">
    <source>
        <dbReference type="SAM" id="Phobius"/>
    </source>
</evidence>
<dbReference type="Gene3D" id="3.60.40.10">
    <property type="entry name" value="PPM-type phosphatase domain"/>
    <property type="match status" value="1"/>
</dbReference>
<organism evidence="4 5">
    <name type="scientific">Leucobacter ruminantium</name>
    <dbReference type="NCBI Taxonomy" id="1289170"/>
    <lineage>
        <taxon>Bacteria</taxon>
        <taxon>Bacillati</taxon>
        <taxon>Actinomycetota</taxon>
        <taxon>Actinomycetes</taxon>
        <taxon>Micrococcales</taxon>
        <taxon>Microbacteriaceae</taxon>
        <taxon>Leucobacter</taxon>
    </lineage>
</organism>
<keyword evidence="2" id="KW-1133">Transmembrane helix</keyword>
<feature type="domain" description="PPM-type phosphatase" evidence="3">
    <location>
        <begin position="2"/>
        <end position="240"/>
    </location>
</feature>
<dbReference type="SMART" id="SM00331">
    <property type="entry name" value="PP2C_SIG"/>
    <property type="match status" value="1"/>
</dbReference>
<evidence type="ECO:0000313" key="4">
    <source>
        <dbReference type="EMBL" id="MBO1806444.1"/>
    </source>
</evidence>
<dbReference type="CDD" id="cd00143">
    <property type="entry name" value="PP2Cc"/>
    <property type="match status" value="1"/>
</dbReference>